<name>A0ABT6S0D9_9ACTN</name>
<dbReference type="Pfam" id="PF00903">
    <property type="entry name" value="Glyoxalase"/>
    <property type="match status" value="1"/>
</dbReference>
<dbReference type="PROSITE" id="PS51819">
    <property type="entry name" value="VOC"/>
    <property type="match status" value="1"/>
</dbReference>
<dbReference type="InterPro" id="IPR029068">
    <property type="entry name" value="Glyas_Bleomycin-R_OHBP_Dase"/>
</dbReference>
<accession>A0ABT6S0D9</accession>
<comment type="caution">
    <text evidence="2">The sequence shown here is derived from an EMBL/GenBank/DDBJ whole genome shotgun (WGS) entry which is preliminary data.</text>
</comment>
<dbReference type="InterPro" id="IPR004360">
    <property type="entry name" value="Glyas_Fos-R_dOase_dom"/>
</dbReference>
<dbReference type="InterPro" id="IPR037523">
    <property type="entry name" value="VOC_core"/>
</dbReference>
<dbReference type="Proteomes" id="UP001224661">
    <property type="component" value="Unassembled WGS sequence"/>
</dbReference>
<proteinExistence type="predicted"/>
<dbReference type="EMBL" id="JASCIR010000039">
    <property type="protein sequence ID" value="MDI3390127.1"/>
    <property type="molecule type" value="Genomic_DNA"/>
</dbReference>
<dbReference type="Gene3D" id="3.10.180.10">
    <property type="entry name" value="2,3-Dihydroxybiphenyl 1,2-Dioxygenase, domain 1"/>
    <property type="match status" value="1"/>
</dbReference>
<evidence type="ECO:0000313" key="3">
    <source>
        <dbReference type="Proteomes" id="UP001224661"/>
    </source>
</evidence>
<evidence type="ECO:0000259" key="1">
    <source>
        <dbReference type="PROSITE" id="PS51819"/>
    </source>
</evidence>
<dbReference type="SUPFAM" id="SSF54593">
    <property type="entry name" value="Glyoxalase/Bleomycin resistance protein/Dihydroxybiphenyl dioxygenase"/>
    <property type="match status" value="1"/>
</dbReference>
<keyword evidence="3" id="KW-1185">Reference proteome</keyword>
<reference evidence="2 3" key="1">
    <citation type="submission" date="2023-05" db="EMBL/GenBank/DDBJ databases">
        <title>Draft genome sequence of Streptomyces sp. B-S-A8 isolated from a cave soil in Thailand.</title>
        <authorList>
            <person name="Chamroensaksri N."/>
            <person name="Muangham S."/>
        </authorList>
    </citation>
    <scope>NUCLEOTIDE SEQUENCE [LARGE SCALE GENOMIC DNA]</scope>
    <source>
        <strain evidence="2 3">B-S-A8</strain>
    </source>
</reference>
<protein>
    <submittedName>
        <fullName evidence="2">VOC family protein</fullName>
    </submittedName>
</protein>
<dbReference type="PANTHER" id="PTHR36503">
    <property type="entry name" value="BLR2520 PROTEIN"/>
    <property type="match status" value="1"/>
</dbReference>
<feature type="domain" description="VOC" evidence="1">
    <location>
        <begin position="7"/>
        <end position="131"/>
    </location>
</feature>
<evidence type="ECO:0000313" key="2">
    <source>
        <dbReference type="EMBL" id="MDI3390127.1"/>
    </source>
</evidence>
<organism evidence="2 3">
    <name type="scientific">Streptomyces solicavernae</name>
    <dbReference type="NCBI Taxonomy" id="3043614"/>
    <lineage>
        <taxon>Bacteria</taxon>
        <taxon>Bacillati</taxon>
        <taxon>Actinomycetota</taxon>
        <taxon>Actinomycetes</taxon>
        <taxon>Kitasatosporales</taxon>
        <taxon>Streptomycetaceae</taxon>
        <taxon>Streptomyces</taxon>
    </lineage>
</organism>
<gene>
    <name evidence="2" type="ORF">QIS99_28635</name>
</gene>
<sequence>MSTPTPHFDVISLVVSDMSASLAFYRRLGLEFPEGAEQLPHVEAPLPGGLRFALDSEATVRSFHPDWQPPPSGGRAALAFVCADPAAVDATYEELVAAGYEGGMKPFDAFWGQRYATVLDPDGQGVDLFAPLPEAAVTDDD</sequence>
<dbReference type="RefSeq" id="WP_282516605.1">
    <property type="nucleotide sequence ID" value="NZ_JASCIR010000039.1"/>
</dbReference>
<dbReference type="PANTHER" id="PTHR36503:SF3">
    <property type="entry name" value="BLR0126 PROTEIN"/>
    <property type="match status" value="1"/>
</dbReference>